<keyword evidence="14" id="KW-0573">Peptidoglycan synthesis</keyword>
<evidence type="ECO:0000256" key="11">
    <source>
        <dbReference type="ARBA" id="ARBA00032707"/>
    </source>
</evidence>
<evidence type="ECO:0000256" key="12">
    <source>
        <dbReference type="ARBA" id="ARBA00032932"/>
    </source>
</evidence>
<evidence type="ECO:0000256" key="14">
    <source>
        <dbReference type="HAMAP-Rule" id="MF_01006"/>
    </source>
</evidence>
<dbReference type="Pfam" id="PF02673">
    <property type="entry name" value="BacA"/>
    <property type="match status" value="1"/>
</dbReference>
<evidence type="ECO:0000256" key="3">
    <source>
        <dbReference type="ARBA" id="ARBA00012374"/>
    </source>
</evidence>
<comment type="similarity">
    <text evidence="2 14">Belongs to the UppP family.</text>
</comment>
<dbReference type="InterPro" id="IPR003824">
    <property type="entry name" value="UppP"/>
</dbReference>
<keyword evidence="8 14" id="KW-1133">Transmembrane helix</keyword>
<feature type="transmembrane region" description="Helical" evidence="14">
    <location>
        <begin position="185"/>
        <end position="203"/>
    </location>
</feature>
<protein>
    <recommendedName>
        <fullName evidence="4 14">Undecaprenyl-diphosphatase</fullName>
        <ecNumber evidence="3 14">3.6.1.27</ecNumber>
    </recommendedName>
    <alternativeName>
        <fullName evidence="12 14">Bacitracin resistance protein</fullName>
    </alternativeName>
    <alternativeName>
        <fullName evidence="11 14">Undecaprenyl pyrophosphate phosphatase</fullName>
    </alternativeName>
</protein>
<keyword evidence="6 14" id="KW-0812">Transmembrane</keyword>
<evidence type="ECO:0000313" key="16">
    <source>
        <dbReference type="Proteomes" id="UP000033869"/>
    </source>
</evidence>
<evidence type="ECO:0000256" key="10">
    <source>
        <dbReference type="ARBA" id="ARBA00023251"/>
    </source>
</evidence>
<reference evidence="15 16" key="1">
    <citation type="journal article" date="2015" name="Nature">
        <title>rRNA introns, odd ribosomes, and small enigmatic genomes across a large radiation of phyla.</title>
        <authorList>
            <person name="Brown C.T."/>
            <person name="Hug L.A."/>
            <person name="Thomas B.C."/>
            <person name="Sharon I."/>
            <person name="Castelle C.J."/>
            <person name="Singh A."/>
            <person name="Wilkins M.J."/>
            <person name="Williams K.H."/>
            <person name="Banfield J.F."/>
        </authorList>
    </citation>
    <scope>NUCLEOTIDE SEQUENCE [LARGE SCALE GENOMIC DNA]</scope>
</reference>
<dbReference type="AlphaFoldDB" id="A0A0G0Z8C5"/>
<dbReference type="PANTHER" id="PTHR30622">
    <property type="entry name" value="UNDECAPRENYL-DIPHOSPHATASE"/>
    <property type="match status" value="1"/>
</dbReference>
<name>A0A0G0Z8C5_UNCC2</name>
<evidence type="ECO:0000256" key="6">
    <source>
        <dbReference type="ARBA" id="ARBA00022692"/>
    </source>
</evidence>
<keyword evidence="14" id="KW-0133">Cell shape</keyword>
<dbReference type="NCBIfam" id="TIGR00753">
    <property type="entry name" value="undec_PP_bacA"/>
    <property type="match status" value="1"/>
</dbReference>
<keyword evidence="9 14" id="KW-0472">Membrane</keyword>
<dbReference type="EC" id="3.6.1.27" evidence="3 14"/>
<dbReference type="GO" id="GO:0005886">
    <property type="term" value="C:plasma membrane"/>
    <property type="evidence" value="ECO:0007669"/>
    <property type="project" value="UniProtKB-SubCell"/>
</dbReference>
<organism evidence="15 16">
    <name type="scientific">candidate division CPR2 bacterium GW2011_GWC1_41_48</name>
    <dbReference type="NCBI Taxonomy" id="1618344"/>
    <lineage>
        <taxon>Bacteria</taxon>
        <taxon>Bacteria division CPR2</taxon>
    </lineage>
</organism>
<comment type="function">
    <text evidence="14">Catalyzes the dephosphorylation of undecaprenyl diphosphate (UPP). Confers resistance to bacitracin.</text>
</comment>
<comment type="caution">
    <text evidence="15">The sequence shown here is derived from an EMBL/GenBank/DDBJ whole genome shotgun (WGS) entry which is preliminary data.</text>
</comment>
<proteinExistence type="inferred from homology"/>
<keyword evidence="14" id="KW-0961">Cell wall biogenesis/degradation</keyword>
<comment type="catalytic activity">
    <reaction evidence="13 14">
        <text>di-trans,octa-cis-undecaprenyl diphosphate + H2O = di-trans,octa-cis-undecaprenyl phosphate + phosphate + H(+)</text>
        <dbReference type="Rhea" id="RHEA:28094"/>
        <dbReference type="ChEBI" id="CHEBI:15377"/>
        <dbReference type="ChEBI" id="CHEBI:15378"/>
        <dbReference type="ChEBI" id="CHEBI:43474"/>
        <dbReference type="ChEBI" id="CHEBI:58405"/>
        <dbReference type="ChEBI" id="CHEBI:60392"/>
        <dbReference type="EC" id="3.6.1.27"/>
    </reaction>
</comment>
<feature type="transmembrane region" description="Helical" evidence="14">
    <location>
        <begin position="240"/>
        <end position="260"/>
    </location>
</feature>
<dbReference type="GO" id="GO:0046677">
    <property type="term" value="P:response to antibiotic"/>
    <property type="evidence" value="ECO:0007669"/>
    <property type="project" value="UniProtKB-UniRule"/>
</dbReference>
<evidence type="ECO:0000256" key="7">
    <source>
        <dbReference type="ARBA" id="ARBA00022801"/>
    </source>
</evidence>
<dbReference type="GO" id="GO:0009252">
    <property type="term" value="P:peptidoglycan biosynthetic process"/>
    <property type="evidence" value="ECO:0007669"/>
    <property type="project" value="UniProtKB-KW"/>
</dbReference>
<evidence type="ECO:0000256" key="13">
    <source>
        <dbReference type="ARBA" id="ARBA00047594"/>
    </source>
</evidence>
<comment type="miscellaneous">
    <text evidence="14">Bacitracin is thought to be involved in the inhibition of peptidoglycan synthesis by sequestering undecaprenyl diphosphate, thereby reducing the pool of lipid carrier available.</text>
</comment>
<evidence type="ECO:0000256" key="4">
    <source>
        <dbReference type="ARBA" id="ARBA00021581"/>
    </source>
</evidence>
<evidence type="ECO:0000256" key="2">
    <source>
        <dbReference type="ARBA" id="ARBA00010621"/>
    </source>
</evidence>
<feature type="transmembrane region" description="Helical" evidence="14">
    <location>
        <begin position="116"/>
        <end position="133"/>
    </location>
</feature>
<feature type="transmembrane region" description="Helical" evidence="14">
    <location>
        <begin position="86"/>
        <end position="104"/>
    </location>
</feature>
<dbReference type="HAMAP" id="MF_01006">
    <property type="entry name" value="Undec_diphosphatase"/>
    <property type="match status" value="1"/>
</dbReference>
<evidence type="ECO:0000256" key="1">
    <source>
        <dbReference type="ARBA" id="ARBA00004651"/>
    </source>
</evidence>
<evidence type="ECO:0000256" key="5">
    <source>
        <dbReference type="ARBA" id="ARBA00022475"/>
    </source>
</evidence>
<dbReference type="GO" id="GO:0008360">
    <property type="term" value="P:regulation of cell shape"/>
    <property type="evidence" value="ECO:0007669"/>
    <property type="project" value="UniProtKB-KW"/>
</dbReference>
<evidence type="ECO:0000256" key="9">
    <source>
        <dbReference type="ARBA" id="ARBA00023136"/>
    </source>
</evidence>
<sequence>MTIFHAIILGAIQGITELLPISSSAHLLLIPNFFGWPDLGLEFGAALHLGTFLAIAIYFRQDLSRYIKGFLKSLKNKKAQSVDEKLAWYLILSSVPAAFFGLILEDLAEKAFRAPIITASTLVLGAAFLWYADHHVKLEKKLEKITFRDSLIIGASQAIALVPGFSRSGVTISFGRILGLSREGAARFSFLLSAPITFGASLFELRKIDHMGPIFLFGILSALIFGFLAIKYLLTYVQKSNYNVFVYYRIGLAILVLLVLL</sequence>
<dbReference type="PATRIC" id="fig|1618344.3.peg.393"/>
<dbReference type="Proteomes" id="UP000033869">
    <property type="component" value="Unassembled WGS sequence"/>
</dbReference>
<feature type="transmembrane region" description="Helical" evidence="14">
    <location>
        <begin position="39"/>
        <end position="59"/>
    </location>
</feature>
<dbReference type="EMBL" id="LCBL01000002">
    <property type="protein sequence ID" value="KKS09283.1"/>
    <property type="molecule type" value="Genomic_DNA"/>
</dbReference>
<keyword evidence="7 14" id="KW-0378">Hydrolase</keyword>
<dbReference type="GO" id="GO:0071555">
    <property type="term" value="P:cell wall organization"/>
    <property type="evidence" value="ECO:0007669"/>
    <property type="project" value="UniProtKB-KW"/>
</dbReference>
<evidence type="ECO:0000313" key="15">
    <source>
        <dbReference type="EMBL" id="KKS09283.1"/>
    </source>
</evidence>
<comment type="subcellular location">
    <subcellularLocation>
        <location evidence="1 14">Cell membrane</location>
        <topology evidence="1 14">Multi-pass membrane protein</topology>
    </subcellularLocation>
</comment>
<evidence type="ECO:0000256" key="8">
    <source>
        <dbReference type="ARBA" id="ARBA00022989"/>
    </source>
</evidence>
<accession>A0A0G0Z8C5</accession>
<dbReference type="GO" id="GO:0050380">
    <property type="term" value="F:undecaprenyl-diphosphatase activity"/>
    <property type="evidence" value="ECO:0007669"/>
    <property type="project" value="UniProtKB-UniRule"/>
</dbReference>
<dbReference type="PANTHER" id="PTHR30622:SF4">
    <property type="entry name" value="UNDECAPRENYL-DIPHOSPHATASE"/>
    <property type="match status" value="1"/>
</dbReference>
<gene>
    <name evidence="14" type="primary">uppP</name>
    <name evidence="15" type="ORF">UU65_C0002G0061</name>
</gene>
<keyword evidence="10 14" id="KW-0046">Antibiotic resistance</keyword>
<feature type="transmembrane region" description="Helical" evidence="14">
    <location>
        <begin position="215"/>
        <end position="234"/>
    </location>
</feature>
<keyword evidence="5 14" id="KW-1003">Cell membrane</keyword>